<evidence type="ECO:0000259" key="2">
    <source>
        <dbReference type="Pfam" id="PF12051"/>
    </source>
</evidence>
<dbReference type="PANTHER" id="PTHR34814:SF2">
    <property type="entry name" value="DUF3533 DOMAIN-CONTAINING PROTEIN"/>
    <property type="match status" value="1"/>
</dbReference>
<dbReference type="OrthoDB" id="2140105at2759"/>
<gene>
    <name evidence="3" type="ORF">SETTUDRAFT_25298</name>
</gene>
<feature type="domain" description="DUF3533" evidence="2">
    <location>
        <begin position="46"/>
        <end position="131"/>
    </location>
</feature>
<evidence type="ECO:0000313" key="3">
    <source>
        <dbReference type="EMBL" id="EOA90018.1"/>
    </source>
</evidence>
<feature type="domain" description="DUF3533" evidence="2">
    <location>
        <begin position="134"/>
        <end position="374"/>
    </location>
</feature>
<evidence type="ECO:0000256" key="1">
    <source>
        <dbReference type="SAM" id="Phobius"/>
    </source>
</evidence>
<keyword evidence="1" id="KW-0812">Transmembrane</keyword>
<reference evidence="3 4" key="1">
    <citation type="journal article" date="2012" name="PLoS Pathog.">
        <title>Diverse lifestyles and strategies of plant pathogenesis encoded in the genomes of eighteen Dothideomycetes fungi.</title>
        <authorList>
            <person name="Ohm R.A."/>
            <person name="Feau N."/>
            <person name="Henrissat B."/>
            <person name="Schoch C.L."/>
            <person name="Horwitz B.A."/>
            <person name="Barry K.W."/>
            <person name="Condon B.J."/>
            <person name="Copeland A.C."/>
            <person name="Dhillon B."/>
            <person name="Glaser F."/>
            <person name="Hesse C.N."/>
            <person name="Kosti I."/>
            <person name="LaButti K."/>
            <person name="Lindquist E.A."/>
            <person name="Lucas S."/>
            <person name="Salamov A.A."/>
            <person name="Bradshaw R.E."/>
            <person name="Ciuffetti L."/>
            <person name="Hamelin R.C."/>
            <person name="Kema G.H.J."/>
            <person name="Lawrence C."/>
            <person name="Scott J.A."/>
            <person name="Spatafora J.W."/>
            <person name="Turgeon B.G."/>
            <person name="de Wit P.J.G.M."/>
            <person name="Zhong S."/>
            <person name="Goodwin S.B."/>
            <person name="Grigoriev I.V."/>
        </authorList>
    </citation>
    <scope>NUCLEOTIDE SEQUENCE [LARGE SCALE GENOMIC DNA]</scope>
    <source>
        <strain evidence="4">28A</strain>
    </source>
</reference>
<feature type="transmembrane region" description="Helical" evidence="1">
    <location>
        <begin position="41"/>
        <end position="60"/>
    </location>
</feature>
<feature type="transmembrane region" description="Helical" evidence="1">
    <location>
        <begin position="243"/>
        <end position="264"/>
    </location>
</feature>
<dbReference type="GeneID" id="19402896"/>
<organism evidence="3 4">
    <name type="scientific">Exserohilum turcicum (strain 28A)</name>
    <name type="common">Northern leaf blight fungus</name>
    <name type="synonym">Setosphaeria turcica</name>
    <dbReference type="NCBI Taxonomy" id="671987"/>
    <lineage>
        <taxon>Eukaryota</taxon>
        <taxon>Fungi</taxon>
        <taxon>Dikarya</taxon>
        <taxon>Ascomycota</taxon>
        <taxon>Pezizomycotina</taxon>
        <taxon>Dothideomycetes</taxon>
        <taxon>Pleosporomycetidae</taxon>
        <taxon>Pleosporales</taxon>
        <taxon>Pleosporineae</taxon>
        <taxon>Pleosporaceae</taxon>
        <taxon>Exserohilum</taxon>
    </lineage>
</organism>
<dbReference type="eggNOG" id="ENOG502S0DZ">
    <property type="taxonomic scope" value="Eukaryota"/>
</dbReference>
<keyword evidence="4" id="KW-1185">Reference proteome</keyword>
<dbReference type="Proteomes" id="UP000016935">
    <property type="component" value="Unassembled WGS sequence"/>
</dbReference>
<dbReference type="InterPro" id="IPR022703">
    <property type="entry name" value="DUF3533"/>
</dbReference>
<keyword evidence="1" id="KW-1133">Transmembrane helix</keyword>
<evidence type="ECO:0000313" key="4">
    <source>
        <dbReference type="Proteomes" id="UP000016935"/>
    </source>
</evidence>
<proteinExistence type="predicted"/>
<reference evidence="3 4" key="2">
    <citation type="journal article" date="2013" name="PLoS Genet.">
        <title>Comparative genome structure, secondary metabolite, and effector coding capacity across Cochliobolus pathogens.</title>
        <authorList>
            <person name="Condon B.J."/>
            <person name="Leng Y."/>
            <person name="Wu D."/>
            <person name="Bushley K.E."/>
            <person name="Ohm R.A."/>
            <person name="Otillar R."/>
            <person name="Martin J."/>
            <person name="Schackwitz W."/>
            <person name="Grimwood J."/>
            <person name="MohdZainudin N."/>
            <person name="Xue C."/>
            <person name="Wang R."/>
            <person name="Manning V.A."/>
            <person name="Dhillon B."/>
            <person name="Tu Z.J."/>
            <person name="Steffenson B.J."/>
            <person name="Salamov A."/>
            <person name="Sun H."/>
            <person name="Lowry S."/>
            <person name="LaButti K."/>
            <person name="Han J."/>
            <person name="Copeland A."/>
            <person name="Lindquist E."/>
            <person name="Barry K."/>
            <person name="Schmutz J."/>
            <person name="Baker S.E."/>
            <person name="Ciuffetti L.M."/>
            <person name="Grigoriev I.V."/>
            <person name="Zhong S."/>
            <person name="Turgeon B.G."/>
        </authorList>
    </citation>
    <scope>NUCLEOTIDE SEQUENCE [LARGE SCALE GENOMIC DNA]</scope>
    <source>
        <strain evidence="4">28A</strain>
    </source>
</reference>
<sequence length="444" mass="49573">MFGFVDRVRKLKSKPTLSSENRVHFRDQECMVVRTKAVAQIAVGGIALSLWFLACLSYIYGSLYLSPKRHAALHILAVDYDKGVIGQAMQTAYTQLKGPGFFTLDFGSSEAYPTESDMLQAVWRGDYWASIAYYTTVANSVVLGHMNELVAATRLAYNKINGMQATRIVNHTDQTAIQALLNPIGSTQTNIQPAAFGTVTLINTVSMVMPILQQFFFLLSLNGIFAAYHLYRNMTVLSSICLRRFSGIIFSLGAALCQTGYYWGFRGDWEVNGAQFLLTWMTIWLLMHIHLLVLDSISTMAPLAFMPFVVPFWILLNTASVTSPLEMQPGVYKWSVILPSHEAYSVLTTIWTGGAHNRLYRALPILFSWWILTNITTTLAHIRACHLAYKVHQQQGTGPDIQKDVESGLYTAEDNKGRVSGQNTISRTATQITPPRTIEEAVSE</sequence>
<dbReference type="RefSeq" id="XP_008021809.1">
    <property type="nucleotide sequence ID" value="XM_008023618.1"/>
</dbReference>
<keyword evidence="1" id="KW-0472">Membrane</keyword>
<dbReference type="PANTHER" id="PTHR34814">
    <property type="entry name" value="NITROSOGUANIDINE RESISTANCE PROTEIN SNG1"/>
    <property type="match status" value="1"/>
</dbReference>
<dbReference type="GO" id="GO:0016020">
    <property type="term" value="C:membrane"/>
    <property type="evidence" value="ECO:0007669"/>
    <property type="project" value="TreeGrafter"/>
</dbReference>
<dbReference type="HOGENOM" id="CLU_035734_1_1_1"/>
<name>R0KAM6_EXST2</name>
<feature type="transmembrane region" description="Helical" evidence="1">
    <location>
        <begin position="211"/>
        <end position="231"/>
    </location>
</feature>
<dbReference type="STRING" id="671987.R0KAM6"/>
<dbReference type="EMBL" id="KB908493">
    <property type="protein sequence ID" value="EOA90018.1"/>
    <property type="molecule type" value="Genomic_DNA"/>
</dbReference>
<feature type="transmembrane region" description="Helical" evidence="1">
    <location>
        <begin position="276"/>
        <end position="294"/>
    </location>
</feature>
<protein>
    <recommendedName>
        <fullName evidence="2">DUF3533 domain-containing protein</fullName>
    </recommendedName>
</protein>
<feature type="transmembrane region" description="Helical" evidence="1">
    <location>
        <begin position="301"/>
        <end position="319"/>
    </location>
</feature>
<dbReference type="InterPro" id="IPR053001">
    <property type="entry name" value="MNNG_permease-like"/>
</dbReference>
<dbReference type="Pfam" id="PF12051">
    <property type="entry name" value="DUF3533"/>
    <property type="match status" value="2"/>
</dbReference>
<dbReference type="AlphaFoldDB" id="R0KAM6"/>
<accession>R0KAM6</accession>